<protein>
    <submittedName>
        <fullName evidence="2">DUF58 domain-containing protein</fullName>
    </submittedName>
</protein>
<accession>A0ABU5HJA0</accession>
<keyword evidence="1" id="KW-1133">Transmembrane helix</keyword>
<keyword evidence="1" id="KW-0812">Transmembrane</keyword>
<dbReference type="Proteomes" id="UP001291309">
    <property type="component" value="Unassembled WGS sequence"/>
</dbReference>
<dbReference type="PANTHER" id="PTHR34351:SF1">
    <property type="entry name" value="SLR1927 PROTEIN"/>
    <property type="match status" value="1"/>
</dbReference>
<reference evidence="2 3" key="1">
    <citation type="submission" date="2023-12" db="EMBL/GenBank/DDBJ databases">
        <title>the genome sequence of Hyalangium sp. s54d21.</title>
        <authorList>
            <person name="Zhang X."/>
        </authorList>
    </citation>
    <scope>NUCLEOTIDE SEQUENCE [LARGE SCALE GENOMIC DNA]</scope>
    <source>
        <strain evidence="3">s54d21</strain>
    </source>
</reference>
<evidence type="ECO:0000313" key="2">
    <source>
        <dbReference type="EMBL" id="MDY7233244.1"/>
    </source>
</evidence>
<organism evidence="2 3">
    <name type="scientific">Hyalangium rubrum</name>
    <dbReference type="NCBI Taxonomy" id="3103134"/>
    <lineage>
        <taxon>Bacteria</taxon>
        <taxon>Pseudomonadati</taxon>
        <taxon>Myxococcota</taxon>
        <taxon>Myxococcia</taxon>
        <taxon>Myxococcales</taxon>
        <taxon>Cystobacterineae</taxon>
        <taxon>Archangiaceae</taxon>
        <taxon>Hyalangium</taxon>
    </lineage>
</organism>
<feature type="transmembrane region" description="Helical" evidence="1">
    <location>
        <begin position="49"/>
        <end position="68"/>
    </location>
</feature>
<dbReference type="EMBL" id="JAXIVS010000031">
    <property type="protein sequence ID" value="MDY7233244.1"/>
    <property type="molecule type" value="Genomic_DNA"/>
</dbReference>
<feature type="transmembrane region" description="Helical" evidence="1">
    <location>
        <begin position="21"/>
        <end position="43"/>
    </location>
</feature>
<keyword evidence="1" id="KW-0472">Membrane</keyword>
<dbReference type="PANTHER" id="PTHR34351">
    <property type="entry name" value="SLR1927 PROTEIN-RELATED"/>
    <property type="match status" value="1"/>
</dbReference>
<keyword evidence="3" id="KW-1185">Reference proteome</keyword>
<gene>
    <name evidence="2" type="ORF">SYV04_43055</name>
</gene>
<evidence type="ECO:0000256" key="1">
    <source>
        <dbReference type="SAM" id="Phobius"/>
    </source>
</evidence>
<comment type="caution">
    <text evidence="2">The sequence shown here is derived from an EMBL/GenBank/DDBJ whole genome shotgun (WGS) entry which is preliminary data.</text>
</comment>
<name>A0ABU5HJA0_9BACT</name>
<dbReference type="RefSeq" id="WP_321551957.1">
    <property type="nucleotide sequence ID" value="NZ_JAXIVS010000031.1"/>
</dbReference>
<proteinExistence type="predicted"/>
<sequence>MKARLAALWVRLRALLRPPRTLKVTRVGRTYLVVTFGVGLGALNTGNNLLYLVLGLLLSMVVVSGVLSERCLRHLRPRRLGTESAFAGEPFAFRWALRREQGHAFALTLGEVDTPLTGEGRVGYLPSGTEHVIRADLTAPRRGPVQLSGVRVTTTWPLGLFAKTRVFDLEGTLLVYPRRGYACQVPGEALQGLFGDSSSPRRNDGTGDVAGLRELEPQEDARRVHWRKSAAVGKLLKVEREREERRTYVLTVDAGLTGDALERRCEEVAALSHELLGAGHEVGLETAGERLRPAAGHVQERRILRALAWLGFEELREEKEEEAAA</sequence>
<evidence type="ECO:0000313" key="3">
    <source>
        <dbReference type="Proteomes" id="UP001291309"/>
    </source>
</evidence>